<dbReference type="Gene3D" id="1.10.8.430">
    <property type="entry name" value="Helical domain of apoptotic protease-activating factors"/>
    <property type="match status" value="1"/>
</dbReference>
<gene>
    <name evidence="9" type="ORF">COLO4_29297</name>
</gene>
<feature type="domain" description="TIR" evidence="8">
    <location>
        <begin position="11"/>
        <end position="176"/>
    </location>
</feature>
<keyword evidence="10" id="KW-1185">Reference proteome</keyword>
<dbReference type="PROSITE" id="PS50104">
    <property type="entry name" value="TIR"/>
    <property type="match status" value="1"/>
</dbReference>
<proteinExistence type="predicted"/>
<dbReference type="PRINTS" id="PR00364">
    <property type="entry name" value="DISEASERSIST"/>
</dbReference>
<comment type="caution">
    <text evidence="9">The sequence shown here is derived from an EMBL/GenBank/DDBJ whole genome shotgun (WGS) entry which is preliminary data.</text>
</comment>
<dbReference type="InterPro" id="IPR000157">
    <property type="entry name" value="TIR_dom"/>
</dbReference>
<dbReference type="SUPFAM" id="SSF46785">
    <property type="entry name" value="Winged helix' DNA-binding domain"/>
    <property type="match status" value="1"/>
</dbReference>
<dbReference type="OrthoDB" id="1081807at2759"/>
<comment type="catalytic activity">
    <reaction evidence="7">
        <text>NAD(+) + H2O = ADP-D-ribose + nicotinamide + H(+)</text>
        <dbReference type="Rhea" id="RHEA:16301"/>
        <dbReference type="ChEBI" id="CHEBI:15377"/>
        <dbReference type="ChEBI" id="CHEBI:15378"/>
        <dbReference type="ChEBI" id="CHEBI:17154"/>
        <dbReference type="ChEBI" id="CHEBI:57540"/>
        <dbReference type="ChEBI" id="CHEBI:57967"/>
        <dbReference type="EC" id="3.2.2.6"/>
    </reaction>
    <physiologicalReaction direction="left-to-right" evidence="7">
        <dbReference type="Rhea" id="RHEA:16302"/>
    </physiologicalReaction>
</comment>
<keyword evidence="3" id="KW-0677">Repeat</keyword>
<dbReference type="PANTHER" id="PTHR11017:SF479">
    <property type="entry name" value="DISEASE RESISTANCE PROTEIN (TIR-NBS-LRR CLASS) FAMILY"/>
    <property type="match status" value="1"/>
</dbReference>
<organism evidence="9 10">
    <name type="scientific">Corchorus olitorius</name>
    <dbReference type="NCBI Taxonomy" id="93759"/>
    <lineage>
        <taxon>Eukaryota</taxon>
        <taxon>Viridiplantae</taxon>
        <taxon>Streptophyta</taxon>
        <taxon>Embryophyta</taxon>
        <taxon>Tracheophyta</taxon>
        <taxon>Spermatophyta</taxon>
        <taxon>Magnoliopsida</taxon>
        <taxon>eudicotyledons</taxon>
        <taxon>Gunneridae</taxon>
        <taxon>Pentapetalae</taxon>
        <taxon>rosids</taxon>
        <taxon>malvids</taxon>
        <taxon>Malvales</taxon>
        <taxon>Malvaceae</taxon>
        <taxon>Grewioideae</taxon>
        <taxon>Apeibeae</taxon>
        <taxon>Corchorus</taxon>
    </lineage>
</organism>
<evidence type="ECO:0000313" key="10">
    <source>
        <dbReference type="Proteomes" id="UP000187203"/>
    </source>
</evidence>
<dbReference type="SUPFAM" id="SSF52200">
    <property type="entry name" value="Toll/Interleukin receptor TIR domain"/>
    <property type="match status" value="1"/>
</dbReference>
<dbReference type="SUPFAM" id="SSF52540">
    <property type="entry name" value="P-loop containing nucleoside triphosphate hydrolases"/>
    <property type="match status" value="1"/>
</dbReference>
<keyword evidence="6" id="KW-0520">NAD</keyword>
<evidence type="ECO:0000256" key="1">
    <source>
        <dbReference type="ARBA" id="ARBA00011982"/>
    </source>
</evidence>
<keyword evidence="4" id="KW-0378">Hydrolase</keyword>
<dbReference type="GO" id="GO:0006952">
    <property type="term" value="P:defense response"/>
    <property type="evidence" value="ECO:0007669"/>
    <property type="project" value="UniProtKB-KW"/>
</dbReference>
<dbReference type="GO" id="GO:0061809">
    <property type="term" value="F:NAD+ nucleosidase activity, cyclic ADP-ribose generating"/>
    <property type="evidence" value="ECO:0007669"/>
    <property type="project" value="UniProtKB-EC"/>
</dbReference>
<dbReference type="Proteomes" id="UP000187203">
    <property type="component" value="Unassembled WGS sequence"/>
</dbReference>
<reference evidence="10" key="1">
    <citation type="submission" date="2013-09" db="EMBL/GenBank/DDBJ databases">
        <title>Corchorus olitorius genome sequencing.</title>
        <authorList>
            <person name="Alam M."/>
            <person name="Haque M.S."/>
            <person name="Islam M.S."/>
            <person name="Emdad E.M."/>
            <person name="Islam M.M."/>
            <person name="Ahmed B."/>
            <person name="Halim A."/>
            <person name="Hossen Q.M.M."/>
            <person name="Hossain M.Z."/>
            <person name="Ahmed R."/>
            <person name="Khan M.M."/>
            <person name="Islam R."/>
            <person name="Rashid M.M."/>
            <person name="Khan S.A."/>
            <person name="Rahman M.S."/>
            <person name="Alam M."/>
            <person name="Yahiya A.S."/>
            <person name="Khan M.S."/>
            <person name="Azam M.S."/>
            <person name="Haque T."/>
            <person name="Lashkar M.Z.H."/>
            <person name="Akhand A.I."/>
            <person name="Morshed G."/>
            <person name="Roy S."/>
            <person name="Uddin K.S."/>
            <person name="Rabeya T."/>
            <person name="Hossain A.S."/>
            <person name="Chowdhury A."/>
            <person name="Snigdha A.R."/>
            <person name="Mortoza M.S."/>
            <person name="Matin S.A."/>
            <person name="Hoque S.M.E."/>
            <person name="Islam M.K."/>
            <person name="Roy D.K."/>
            <person name="Haider R."/>
            <person name="Moosa M.M."/>
            <person name="Elias S.M."/>
            <person name="Hasan A.M."/>
            <person name="Jahan S."/>
            <person name="Shafiuddin M."/>
            <person name="Mahmood N."/>
            <person name="Shommy N.S."/>
        </authorList>
    </citation>
    <scope>NUCLEOTIDE SEQUENCE [LARGE SCALE GENOMIC DNA]</scope>
    <source>
        <strain evidence="10">cv. O-4</strain>
    </source>
</reference>
<evidence type="ECO:0000256" key="5">
    <source>
        <dbReference type="ARBA" id="ARBA00022821"/>
    </source>
</evidence>
<dbReference type="Pfam" id="PF01582">
    <property type="entry name" value="TIR"/>
    <property type="match status" value="1"/>
</dbReference>
<dbReference type="PANTHER" id="PTHR11017">
    <property type="entry name" value="LEUCINE-RICH REPEAT-CONTAINING PROTEIN"/>
    <property type="match status" value="1"/>
</dbReference>
<dbReference type="FunFam" id="1.10.8.430:FF:000002">
    <property type="entry name" value="Disease resistance protein (TIR-NBS-LRR class)"/>
    <property type="match status" value="1"/>
</dbReference>
<evidence type="ECO:0000256" key="2">
    <source>
        <dbReference type="ARBA" id="ARBA00022614"/>
    </source>
</evidence>
<keyword evidence="2" id="KW-0433">Leucine-rich repeat</keyword>
<dbReference type="Gene3D" id="3.40.50.300">
    <property type="entry name" value="P-loop containing nucleotide triphosphate hydrolases"/>
    <property type="match status" value="1"/>
</dbReference>
<dbReference type="Pfam" id="PF00931">
    <property type="entry name" value="NB-ARC"/>
    <property type="match status" value="1"/>
</dbReference>
<dbReference type="GO" id="GO:0007165">
    <property type="term" value="P:signal transduction"/>
    <property type="evidence" value="ECO:0007669"/>
    <property type="project" value="InterPro"/>
</dbReference>
<dbReference type="InterPro" id="IPR027417">
    <property type="entry name" value="P-loop_NTPase"/>
</dbReference>
<evidence type="ECO:0000256" key="7">
    <source>
        <dbReference type="ARBA" id="ARBA00047304"/>
    </source>
</evidence>
<evidence type="ECO:0000256" key="6">
    <source>
        <dbReference type="ARBA" id="ARBA00023027"/>
    </source>
</evidence>
<protein>
    <recommendedName>
        <fullName evidence="1">ADP-ribosyl cyclase/cyclic ADP-ribose hydrolase</fullName>
        <ecNumber evidence="1">3.2.2.6</ecNumber>
    </recommendedName>
</protein>
<dbReference type="InterPro" id="IPR036390">
    <property type="entry name" value="WH_DNA-bd_sf"/>
</dbReference>
<dbReference type="EMBL" id="AWUE01020286">
    <property type="protein sequence ID" value="OMO69055.1"/>
    <property type="molecule type" value="Genomic_DNA"/>
</dbReference>
<dbReference type="InterPro" id="IPR002182">
    <property type="entry name" value="NB-ARC"/>
</dbReference>
<dbReference type="GO" id="GO:0043531">
    <property type="term" value="F:ADP binding"/>
    <property type="evidence" value="ECO:0007669"/>
    <property type="project" value="InterPro"/>
</dbReference>
<evidence type="ECO:0000256" key="4">
    <source>
        <dbReference type="ARBA" id="ARBA00022801"/>
    </source>
</evidence>
<accession>A0A1R3HFI0</accession>
<dbReference type="InterPro" id="IPR042197">
    <property type="entry name" value="Apaf_helical"/>
</dbReference>
<name>A0A1R3HFI0_9ROSI</name>
<dbReference type="Pfam" id="PF23282">
    <property type="entry name" value="WHD_ROQ1"/>
    <property type="match status" value="1"/>
</dbReference>
<dbReference type="SMART" id="SM00255">
    <property type="entry name" value="TIR"/>
    <property type="match status" value="1"/>
</dbReference>
<evidence type="ECO:0000313" key="9">
    <source>
        <dbReference type="EMBL" id="OMO69055.1"/>
    </source>
</evidence>
<dbReference type="AlphaFoldDB" id="A0A1R3HFI0"/>
<dbReference type="InterPro" id="IPR035897">
    <property type="entry name" value="Toll_tir_struct_dom_sf"/>
</dbReference>
<dbReference type="InterPro" id="IPR044974">
    <property type="entry name" value="Disease_R_plants"/>
</dbReference>
<sequence>MASSSSSSVQPRYQVFLSFRGADTRHGFTSHLHKALKERGISAFLDEEKLEKGEQLTPALLNAIEASKISIPILSKNYASSKSCLAELSKIMECKDSPSGQIVLPIFYWVNPSDVRHHGGPFEESFCQHLINKPQEVHRWKADFTRVGDLIGWHIDGVRSESKYIEEIVGVVIEKLKSKSTSVSEDLVGINDHIEELERLIRDQEDTRFIGIWGMGGIGKTTLAQAVYYKVVSGSNKFGAHHFLLNVREEIEKKGMQFVRDDLLHKLLKEDIKIDTPTIGSEVIRDRLRNIRALVVLDDVSEPDQIDGLGVEHLGLGSKIIVTSRDQQVLKNIGANRWHKLEKLNGADSLKLFCNFAFKQYNPIADFRDLSMEFLSYAGGQPLALKVLGRALYGNTRDVWESYLKALEKSPEKSVIELLKISYDELGSLEQKIFLDVACFFTGEQKDDVTRLLDGFYGGGALYAITKLFNKCLLDDRSDYLRMHDLLQEMGRDIVRKESEEPGRRSRLCSAEDIYEVLDSNKVRANQLHLYMK</sequence>
<evidence type="ECO:0000259" key="8">
    <source>
        <dbReference type="PROSITE" id="PS50104"/>
    </source>
</evidence>
<dbReference type="Gene3D" id="3.40.50.10140">
    <property type="entry name" value="Toll/interleukin-1 receptor homology (TIR) domain"/>
    <property type="match status" value="1"/>
</dbReference>
<evidence type="ECO:0000256" key="3">
    <source>
        <dbReference type="ARBA" id="ARBA00022737"/>
    </source>
</evidence>
<dbReference type="InterPro" id="IPR058192">
    <property type="entry name" value="WHD_ROQ1-like"/>
</dbReference>
<dbReference type="FunFam" id="3.40.50.10140:FF:000007">
    <property type="entry name" value="Disease resistance protein (TIR-NBS-LRR class)"/>
    <property type="match status" value="1"/>
</dbReference>
<keyword evidence="5" id="KW-0611">Plant defense</keyword>
<dbReference type="EC" id="3.2.2.6" evidence="1"/>